<dbReference type="PROSITE" id="PS51257">
    <property type="entry name" value="PROKAR_LIPOPROTEIN"/>
    <property type="match status" value="1"/>
</dbReference>
<dbReference type="eggNOG" id="COG0154">
    <property type="taxonomic scope" value="Bacteria"/>
</dbReference>
<dbReference type="STRING" id="1189619.pgond44_05130"/>
<gene>
    <name evidence="3" type="ORF">pgond44_05130</name>
</gene>
<protein>
    <submittedName>
        <fullName evidence="3">Amidase, putative</fullName>
    </submittedName>
</protein>
<dbReference type="InterPro" id="IPR023631">
    <property type="entry name" value="Amidase_dom"/>
</dbReference>
<keyword evidence="4" id="KW-1185">Reference proteome</keyword>
<dbReference type="PANTHER" id="PTHR42678">
    <property type="entry name" value="AMIDASE"/>
    <property type="match status" value="1"/>
</dbReference>
<feature type="signal peptide" evidence="1">
    <location>
        <begin position="1"/>
        <end position="23"/>
    </location>
</feature>
<evidence type="ECO:0000256" key="1">
    <source>
        <dbReference type="SAM" id="SignalP"/>
    </source>
</evidence>
<dbReference type="Proteomes" id="UP000012317">
    <property type="component" value="Unassembled WGS sequence"/>
</dbReference>
<evidence type="ECO:0000313" key="3">
    <source>
        <dbReference type="EMBL" id="EMY81899.1"/>
    </source>
</evidence>
<dbReference type="Gene3D" id="3.90.1300.10">
    <property type="entry name" value="Amidase signature (AS) domain"/>
    <property type="match status" value="1"/>
</dbReference>
<dbReference type="SUPFAM" id="SSF75304">
    <property type="entry name" value="Amidase signature (AS) enzymes"/>
    <property type="match status" value="1"/>
</dbReference>
<evidence type="ECO:0000259" key="2">
    <source>
        <dbReference type="Pfam" id="PF01425"/>
    </source>
</evidence>
<dbReference type="PANTHER" id="PTHR42678:SF34">
    <property type="entry name" value="OS04G0183300 PROTEIN"/>
    <property type="match status" value="1"/>
</dbReference>
<dbReference type="PATRIC" id="fig|1189619.4.peg.1063"/>
<keyword evidence="1" id="KW-0732">Signal</keyword>
<sequence length="547" mass="59898">MHQFKFNSFFIVTLFILSLSACKDNSAPEFEVWVPYDETGIIDSSADNASERLRYQLIQSKVSDRNAIIETITSQLNGFSKEMYVNLTPYIFDQDITSIQNHIEDGTLTYKSLTQWYLFRIADTETNKDLALNAIISINPRVVAQAEELDALQAKKQHPIYGMPILLKDNINTKNMITTAGAVALMDNQTEIDAKIVTNLKSHGALILGKANLSEWANFLCDGCPNGYSAIGGQTLNPYGPRTFDTGGSSSGSAVSVAANYAVAAIGTETSGSILSPSSQQSSVGLKPTVGVLSQEGIVPISSTLDTPGPITKTISDNSIVFSAMATAKSGAAVPWEIDPRADLKNLRFGVYTSYLEDSLYSRALEDLKSLGAEIIEINPKPMNFEGFTELLSGDMKIDLANYLKAYTSEDVIVKSAADVIKFNLEDTLVRIPYGQARFEGIEDLNLSEEELQDIRDNLYKAGLAYFETPMVDNRLDAMLSINNYNAGQAAAAKYPGLTVPMGYTSEGEPKGLTFIAKPYGESDLFSYAKLFEQNTNYRESPKKYSN</sequence>
<feature type="domain" description="Amidase" evidence="2">
    <location>
        <begin position="130"/>
        <end position="385"/>
    </location>
</feature>
<dbReference type="RefSeq" id="WP_003437500.1">
    <property type="nucleotide sequence ID" value="NZ_APLF01000004.1"/>
</dbReference>
<feature type="chain" id="PRO_5004114042" evidence="1">
    <location>
        <begin position="24"/>
        <end position="547"/>
    </location>
</feature>
<proteinExistence type="predicted"/>
<dbReference type="InterPro" id="IPR036928">
    <property type="entry name" value="AS_sf"/>
</dbReference>
<accession>N1WXQ7</accession>
<comment type="caution">
    <text evidence="3">The sequence shown here is derived from an EMBL/GenBank/DDBJ whole genome shotgun (WGS) entry which is preliminary data.</text>
</comment>
<evidence type="ECO:0000313" key="4">
    <source>
        <dbReference type="Proteomes" id="UP000012317"/>
    </source>
</evidence>
<dbReference type="EMBL" id="APLF01000004">
    <property type="protein sequence ID" value="EMY81899.1"/>
    <property type="molecule type" value="Genomic_DNA"/>
</dbReference>
<name>N1WXQ7_9FLAO</name>
<dbReference type="Pfam" id="PF01425">
    <property type="entry name" value="Amidase"/>
    <property type="match status" value="1"/>
</dbReference>
<organism evidence="3 4">
    <name type="scientific">Psychroflexus gondwanensis ACAM 44</name>
    <dbReference type="NCBI Taxonomy" id="1189619"/>
    <lineage>
        <taxon>Bacteria</taxon>
        <taxon>Pseudomonadati</taxon>
        <taxon>Bacteroidota</taxon>
        <taxon>Flavobacteriia</taxon>
        <taxon>Flavobacteriales</taxon>
        <taxon>Flavobacteriaceae</taxon>
        <taxon>Psychroflexus</taxon>
    </lineage>
</organism>
<dbReference type="AlphaFoldDB" id="N1WXQ7"/>
<reference evidence="3 4" key="1">
    <citation type="journal article" date="2014" name="Genome Biol. Evol.">
        <title>Extensive gene acquisition in the extremely psychrophilic bacterial species Psychroflexus torquis and the link to sea-ice ecosystem specialism.</title>
        <authorList>
            <person name="Feng S."/>
            <person name="Powell S.M."/>
            <person name="Wilson R."/>
            <person name="Bowman J.P."/>
        </authorList>
    </citation>
    <scope>NUCLEOTIDE SEQUENCE [LARGE SCALE GENOMIC DNA]</scope>
    <source>
        <strain evidence="3 4">ACAM 44</strain>
    </source>
</reference>